<keyword evidence="3" id="KW-0288">FMN</keyword>
<dbReference type="InterPro" id="IPR013785">
    <property type="entry name" value="Aldolase_TIM"/>
</dbReference>
<protein>
    <recommendedName>
        <fullName evidence="5">FMN hydroxy acid dehydrogenase domain-containing protein</fullName>
    </recommendedName>
</protein>
<name>A0ABR1HAY4_9HYPO</name>
<sequence>MASPTSIHPRPITVAEVKDIAEKNLEEQVWRYYVDGAQEQITAQRNQSISNELYLRPHVLRDVTHVDTGTTILGKRYDIPIAIAPSAF</sequence>
<evidence type="ECO:0000313" key="7">
    <source>
        <dbReference type="Proteomes" id="UP001498476"/>
    </source>
</evidence>
<keyword evidence="4" id="KW-0560">Oxidoreductase</keyword>
<keyword evidence="2" id="KW-0285">Flavoprotein</keyword>
<reference evidence="6 7" key="1">
    <citation type="journal article" date="2025" name="Microbiol. Resour. Announc.">
        <title>Draft genome sequences for Neonectria magnoliae and Neonectria punicea, canker pathogens of Liriodendron tulipifera and Acer saccharum in West Virginia.</title>
        <authorList>
            <person name="Petronek H.M."/>
            <person name="Kasson M.T."/>
            <person name="Metheny A.M."/>
            <person name="Stauder C.M."/>
            <person name="Lovett B."/>
            <person name="Lynch S.C."/>
            <person name="Garnas J.R."/>
            <person name="Kasson L.R."/>
            <person name="Stajich J.E."/>
        </authorList>
    </citation>
    <scope>NUCLEOTIDE SEQUENCE [LARGE SCALE GENOMIC DNA]</scope>
    <source>
        <strain evidence="6 7">NRRL 64653</strain>
    </source>
</reference>
<evidence type="ECO:0000256" key="2">
    <source>
        <dbReference type="ARBA" id="ARBA00022630"/>
    </source>
</evidence>
<dbReference type="SUPFAM" id="SSF51395">
    <property type="entry name" value="FMN-linked oxidoreductases"/>
    <property type="match status" value="1"/>
</dbReference>
<gene>
    <name evidence="6" type="ORF">QQX98_004090</name>
</gene>
<dbReference type="Proteomes" id="UP001498476">
    <property type="component" value="Unassembled WGS sequence"/>
</dbReference>
<evidence type="ECO:0000256" key="3">
    <source>
        <dbReference type="ARBA" id="ARBA00022643"/>
    </source>
</evidence>
<evidence type="ECO:0000313" key="6">
    <source>
        <dbReference type="EMBL" id="KAK7418115.1"/>
    </source>
</evidence>
<evidence type="ECO:0000256" key="4">
    <source>
        <dbReference type="ARBA" id="ARBA00023002"/>
    </source>
</evidence>
<dbReference type="PANTHER" id="PTHR10578:SF107">
    <property type="entry name" value="2-HYDROXYACID OXIDASE 1"/>
    <property type="match status" value="1"/>
</dbReference>
<organism evidence="6 7">
    <name type="scientific">Neonectria punicea</name>
    <dbReference type="NCBI Taxonomy" id="979145"/>
    <lineage>
        <taxon>Eukaryota</taxon>
        <taxon>Fungi</taxon>
        <taxon>Dikarya</taxon>
        <taxon>Ascomycota</taxon>
        <taxon>Pezizomycotina</taxon>
        <taxon>Sordariomycetes</taxon>
        <taxon>Hypocreomycetidae</taxon>
        <taxon>Hypocreales</taxon>
        <taxon>Nectriaceae</taxon>
        <taxon>Neonectria</taxon>
    </lineage>
</organism>
<comment type="cofactor">
    <cofactor evidence="1">
        <name>FMN</name>
        <dbReference type="ChEBI" id="CHEBI:58210"/>
    </cofactor>
</comment>
<dbReference type="Pfam" id="PF01070">
    <property type="entry name" value="FMN_dh"/>
    <property type="match status" value="1"/>
</dbReference>
<proteinExistence type="predicted"/>
<dbReference type="PANTHER" id="PTHR10578">
    <property type="entry name" value="S -2-HYDROXY-ACID OXIDASE-RELATED"/>
    <property type="match status" value="1"/>
</dbReference>
<accession>A0ABR1HAY4</accession>
<comment type="caution">
    <text evidence="6">The sequence shown here is derived from an EMBL/GenBank/DDBJ whole genome shotgun (WGS) entry which is preliminary data.</text>
</comment>
<dbReference type="EMBL" id="JAZAVJ010000050">
    <property type="protein sequence ID" value="KAK7418115.1"/>
    <property type="molecule type" value="Genomic_DNA"/>
</dbReference>
<dbReference type="Gene3D" id="3.20.20.70">
    <property type="entry name" value="Aldolase class I"/>
    <property type="match status" value="1"/>
</dbReference>
<keyword evidence="7" id="KW-1185">Reference proteome</keyword>
<dbReference type="PROSITE" id="PS51349">
    <property type="entry name" value="FMN_HYDROXY_ACID_DH_2"/>
    <property type="match status" value="1"/>
</dbReference>
<evidence type="ECO:0000256" key="1">
    <source>
        <dbReference type="ARBA" id="ARBA00001917"/>
    </source>
</evidence>
<feature type="domain" description="FMN hydroxy acid dehydrogenase" evidence="5">
    <location>
        <begin position="6"/>
        <end position="88"/>
    </location>
</feature>
<dbReference type="InterPro" id="IPR000262">
    <property type="entry name" value="FMN-dep_DH"/>
</dbReference>
<evidence type="ECO:0000259" key="5">
    <source>
        <dbReference type="PROSITE" id="PS51349"/>
    </source>
</evidence>
<dbReference type="InterPro" id="IPR037396">
    <property type="entry name" value="FMN_HAD"/>
</dbReference>